<gene>
    <name evidence="2" type="ORF">CFIO01_11906</name>
</gene>
<keyword evidence="3" id="KW-1185">Reference proteome</keyword>
<evidence type="ECO:0000313" key="3">
    <source>
        <dbReference type="Proteomes" id="UP000020467"/>
    </source>
</evidence>
<dbReference type="eggNOG" id="ENOG502SWBW">
    <property type="taxonomic scope" value="Eukaryota"/>
</dbReference>
<dbReference type="AlphaFoldDB" id="A0A010RKT0"/>
<name>A0A010RKT0_9PEZI</name>
<feature type="signal peptide" evidence="1">
    <location>
        <begin position="1"/>
        <end position="19"/>
    </location>
</feature>
<evidence type="ECO:0000256" key="1">
    <source>
        <dbReference type="SAM" id="SignalP"/>
    </source>
</evidence>
<dbReference type="Proteomes" id="UP000020467">
    <property type="component" value="Unassembled WGS sequence"/>
</dbReference>
<protein>
    <recommendedName>
        <fullName evidence="4">Avirulence Effector AvrLm4-7 domain-containing protein</fullName>
    </recommendedName>
</protein>
<keyword evidence="1" id="KW-0732">Signal</keyword>
<evidence type="ECO:0000313" key="2">
    <source>
        <dbReference type="EMBL" id="EXF78474.1"/>
    </source>
</evidence>
<organism evidence="2 3">
    <name type="scientific">Colletotrichum fioriniae PJ7</name>
    <dbReference type="NCBI Taxonomy" id="1445577"/>
    <lineage>
        <taxon>Eukaryota</taxon>
        <taxon>Fungi</taxon>
        <taxon>Dikarya</taxon>
        <taxon>Ascomycota</taxon>
        <taxon>Pezizomycotina</taxon>
        <taxon>Sordariomycetes</taxon>
        <taxon>Hypocreomycetidae</taxon>
        <taxon>Glomerellales</taxon>
        <taxon>Glomerellaceae</taxon>
        <taxon>Colletotrichum</taxon>
        <taxon>Colletotrichum acutatum species complex</taxon>
    </lineage>
</organism>
<comment type="caution">
    <text evidence="2">The sequence shown here is derived from an EMBL/GenBank/DDBJ whole genome shotgun (WGS) entry which is preliminary data.</text>
</comment>
<dbReference type="OrthoDB" id="4825549at2759"/>
<evidence type="ECO:0008006" key="4">
    <source>
        <dbReference type="Google" id="ProtNLM"/>
    </source>
</evidence>
<sequence>MKPTTFLAVMAIAGSGVNADCFPKGMIGHYGTWLKQKVTAVGADRLSLVCMAIAGAAKEAFVGEESRTFCMQEQDGLKWDFSIKNLNSGNRVLGQAECMSGLSKEAYNCYRGGRTSYWNWEYASDPNAGSCMGK</sequence>
<dbReference type="EMBL" id="JARH01000639">
    <property type="protein sequence ID" value="EXF78474.1"/>
    <property type="molecule type" value="Genomic_DNA"/>
</dbReference>
<reference evidence="2 3" key="1">
    <citation type="submission" date="2014-02" db="EMBL/GenBank/DDBJ databases">
        <title>The genome sequence of Colletotrichum fioriniae PJ7.</title>
        <authorList>
            <person name="Baroncelli R."/>
            <person name="Thon M.R."/>
        </authorList>
    </citation>
    <scope>NUCLEOTIDE SEQUENCE [LARGE SCALE GENOMIC DNA]</scope>
    <source>
        <strain evidence="2 3">PJ7</strain>
    </source>
</reference>
<feature type="chain" id="PRO_5001457089" description="Avirulence Effector AvrLm4-7 domain-containing protein" evidence="1">
    <location>
        <begin position="20"/>
        <end position="134"/>
    </location>
</feature>
<dbReference type="HOGENOM" id="CLU_150815_0_0_1"/>
<accession>A0A010RKT0</accession>
<dbReference type="KEGG" id="cfj:CFIO01_11906"/>
<proteinExistence type="predicted"/>